<name>A0A0P1AEJ0_PLAHL</name>
<organism evidence="1 2">
    <name type="scientific">Plasmopara halstedii</name>
    <name type="common">Downy mildew of sunflower</name>
    <dbReference type="NCBI Taxonomy" id="4781"/>
    <lineage>
        <taxon>Eukaryota</taxon>
        <taxon>Sar</taxon>
        <taxon>Stramenopiles</taxon>
        <taxon>Oomycota</taxon>
        <taxon>Peronosporomycetes</taxon>
        <taxon>Peronosporales</taxon>
        <taxon>Peronosporaceae</taxon>
        <taxon>Plasmopara</taxon>
    </lineage>
</organism>
<evidence type="ECO:0000313" key="1">
    <source>
        <dbReference type="EMBL" id="CEG39255.1"/>
    </source>
</evidence>
<dbReference type="RefSeq" id="XP_024575624.1">
    <property type="nucleotide sequence ID" value="XM_024724782.1"/>
</dbReference>
<dbReference type="Proteomes" id="UP000054928">
    <property type="component" value="Unassembled WGS sequence"/>
</dbReference>
<evidence type="ECO:0000313" key="2">
    <source>
        <dbReference type="Proteomes" id="UP000054928"/>
    </source>
</evidence>
<dbReference type="GeneID" id="36404362"/>
<accession>A0A0P1AEJ0</accession>
<keyword evidence="2" id="KW-1185">Reference proteome</keyword>
<proteinExistence type="predicted"/>
<dbReference type="EMBL" id="CCYD01000409">
    <property type="protein sequence ID" value="CEG39255.1"/>
    <property type="molecule type" value="Genomic_DNA"/>
</dbReference>
<dbReference type="AlphaFoldDB" id="A0A0P1AEJ0"/>
<reference evidence="2" key="1">
    <citation type="submission" date="2014-09" db="EMBL/GenBank/DDBJ databases">
        <authorList>
            <person name="Sharma Rahul"/>
            <person name="Thines Marco"/>
        </authorList>
    </citation>
    <scope>NUCLEOTIDE SEQUENCE [LARGE SCALE GENOMIC DNA]</scope>
</reference>
<sequence length="65" mass="7030">MKVTDTLFMARNKCLRSSIFEGARGCISPSRTSCDVNEGKWPPNGVSCASSTGLYEENVTRASVI</sequence>
<protein>
    <submittedName>
        <fullName evidence="1">Uncharacterized protein</fullName>
    </submittedName>
</protein>